<feature type="transmembrane region" description="Helical" evidence="5">
    <location>
        <begin position="38"/>
        <end position="56"/>
    </location>
</feature>
<evidence type="ECO:0000313" key="6">
    <source>
        <dbReference type="EMBL" id="SPJ72621.1"/>
    </source>
</evidence>
<feature type="transmembrane region" description="Helical" evidence="5">
    <location>
        <begin position="12"/>
        <end position="32"/>
    </location>
</feature>
<feature type="transmembrane region" description="Helical" evidence="5">
    <location>
        <begin position="201"/>
        <end position="221"/>
    </location>
</feature>
<keyword evidence="7" id="KW-1185">Reference proteome</keyword>
<feature type="transmembrane region" description="Helical" evidence="5">
    <location>
        <begin position="227"/>
        <end position="249"/>
    </location>
</feature>
<proteinExistence type="predicted"/>
<evidence type="ECO:0000256" key="5">
    <source>
        <dbReference type="SAM" id="Phobius"/>
    </source>
</evidence>
<protein>
    <submittedName>
        <fullName evidence="6">Related to DUF803 domain membrane protein</fullName>
    </submittedName>
</protein>
<feature type="transmembrane region" description="Helical" evidence="5">
    <location>
        <begin position="101"/>
        <end position="119"/>
    </location>
</feature>
<comment type="caution">
    <text evidence="6">The sequence shown here is derived from an EMBL/GenBank/DDBJ whole genome shotgun (WGS) entry which is preliminary data.</text>
</comment>
<name>A0AAE8M1P1_9HYPO</name>
<sequence length="280" mass="30291">MLEEKYLRTPTWWIGFAALAIGEFGNFAAYAFAPAILVTPFGAVSVLAGAILGRYFLNETLGILGKIGVFICLLGTSQIVLHAPPNEDIRTIEQISQYAVQLGYLIYMGVVITFSIVMIRSVAPTYGKRYPLVYLSVCSAVGSIAIVAIKAFGIAVKLTLAGDDQFSHPSTYGFMVFMLVCIIVQLYYFNKALALFPLSIVNPLYYISFTTATLLSSSILFGGLTTVGIVNTSSSICGLLLIFAGVFLLQTENVRPNMEPHISSTVSVDTINIYGSDRGL</sequence>
<dbReference type="Pfam" id="PF05653">
    <property type="entry name" value="Mg_trans_NIPA"/>
    <property type="match status" value="1"/>
</dbReference>
<dbReference type="GO" id="GO:0015095">
    <property type="term" value="F:magnesium ion transmembrane transporter activity"/>
    <property type="evidence" value="ECO:0007669"/>
    <property type="project" value="InterPro"/>
</dbReference>
<organism evidence="6 7">
    <name type="scientific">Fusarium torulosum</name>
    <dbReference type="NCBI Taxonomy" id="33205"/>
    <lineage>
        <taxon>Eukaryota</taxon>
        <taxon>Fungi</taxon>
        <taxon>Dikarya</taxon>
        <taxon>Ascomycota</taxon>
        <taxon>Pezizomycotina</taxon>
        <taxon>Sordariomycetes</taxon>
        <taxon>Hypocreomycetidae</taxon>
        <taxon>Hypocreales</taxon>
        <taxon>Nectriaceae</taxon>
        <taxon>Fusarium</taxon>
    </lineage>
</organism>
<dbReference type="InterPro" id="IPR037185">
    <property type="entry name" value="EmrE-like"/>
</dbReference>
<dbReference type="GO" id="GO:0016020">
    <property type="term" value="C:membrane"/>
    <property type="evidence" value="ECO:0007669"/>
    <property type="project" value="UniProtKB-SubCell"/>
</dbReference>
<reference evidence="6" key="1">
    <citation type="submission" date="2018-03" db="EMBL/GenBank/DDBJ databases">
        <authorList>
            <person name="Guldener U."/>
        </authorList>
    </citation>
    <scope>NUCLEOTIDE SEQUENCE</scope>
</reference>
<evidence type="ECO:0000256" key="4">
    <source>
        <dbReference type="ARBA" id="ARBA00023136"/>
    </source>
</evidence>
<comment type="subcellular location">
    <subcellularLocation>
        <location evidence="1">Membrane</location>
        <topology evidence="1">Multi-pass membrane protein</topology>
    </subcellularLocation>
</comment>
<dbReference type="InterPro" id="IPR008521">
    <property type="entry name" value="Mg_trans_NIPA"/>
</dbReference>
<evidence type="ECO:0000256" key="1">
    <source>
        <dbReference type="ARBA" id="ARBA00004141"/>
    </source>
</evidence>
<feature type="transmembrane region" description="Helical" evidence="5">
    <location>
        <begin position="131"/>
        <end position="152"/>
    </location>
</feature>
<feature type="transmembrane region" description="Helical" evidence="5">
    <location>
        <begin position="63"/>
        <end position="81"/>
    </location>
</feature>
<keyword evidence="3 5" id="KW-1133">Transmembrane helix</keyword>
<gene>
    <name evidence="6" type="ORF">FTOL_02350</name>
</gene>
<accession>A0AAE8M1P1</accession>
<keyword evidence="2 5" id="KW-0812">Transmembrane</keyword>
<dbReference type="SUPFAM" id="SSF103481">
    <property type="entry name" value="Multidrug resistance efflux transporter EmrE"/>
    <property type="match status" value="1"/>
</dbReference>
<dbReference type="Proteomes" id="UP001187734">
    <property type="component" value="Unassembled WGS sequence"/>
</dbReference>
<dbReference type="PANTHER" id="PTHR12570">
    <property type="match status" value="1"/>
</dbReference>
<keyword evidence="4 5" id="KW-0472">Membrane</keyword>
<dbReference type="AlphaFoldDB" id="A0AAE8M1P1"/>
<evidence type="ECO:0000313" key="7">
    <source>
        <dbReference type="Proteomes" id="UP001187734"/>
    </source>
</evidence>
<dbReference type="PANTHER" id="PTHR12570:SF85">
    <property type="entry name" value="DUF803 DOMAIN MEMBRANE PROTEIN (AFU_ORTHOLOGUE AFUA_1G15880)"/>
    <property type="match status" value="1"/>
</dbReference>
<feature type="transmembrane region" description="Helical" evidence="5">
    <location>
        <begin position="172"/>
        <end position="189"/>
    </location>
</feature>
<evidence type="ECO:0000256" key="2">
    <source>
        <dbReference type="ARBA" id="ARBA00022692"/>
    </source>
</evidence>
<evidence type="ECO:0000256" key="3">
    <source>
        <dbReference type="ARBA" id="ARBA00022989"/>
    </source>
</evidence>
<dbReference type="EMBL" id="ONZP01000070">
    <property type="protein sequence ID" value="SPJ72621.1"/>
    <property type="molecule type" value="Genomic_DNA"/>
</dbReference>